<proteinExistence type="inferred from homology"/>
<dbReference type="GO" id="GO:0003697">
    <property type="term" value="F:single-stranded DNA binding"/>
    <property type="evidence" value="ECO:0007669"/>
    <property type="project" value="UniProtKB-UniRule"/>
</dbReference>
<dbReference type="Gene3D" id="1.20.1050.90">
    <property type="entry name" value="RecF/RecN/SMC, N-terminal domain"/>
    <property type="match status" value="1"/>
</dbReference>
<evidence type="ECO:0000313" key="13">
    <source>
        <dbReference type="Proteomes" id="UP000262142"/>
    </source>
</evidence>
<dbReference type="GO" id="GO:0006260">
    <property type="term" value="P:DNA replication"/>
    <property type="evidence" value="ECO:0007669"/>
    <property type="project" value="UniProtKB-UniRule"/>
</dbReference>
<dbReference type="PANTHER" id="PTHR32182">
    <property type="entry name" value="DNA REPLICATION AND REPAIR PROTEIN RECF"/>
    <property type="match status" value="1"/>
</dbReference>
<dbReference type="Pfam" id="PF02463">
    <property type="entry name" value="SMC_N"/>
    <property type="match status" value="1"/>
</dbReference>
<keyword evidence="4 9" id="KW-0963">Cytoplasm</keyword>
<name>A0A383U1Q9_9FLAO</name>
<keyword evidence="13" id="KW-1185">Reference proteome</keyword>
<keyword evidence="9 10" id="KW-0742">SOS response</keyword>
<keyword evidence="7 9" id="KW-0067">ATP-binding</keyword>
<keyword evidence="6 9" id="KW-0547">Nucleotide-binding</keyword>
<dbReference type="Gene3D" id="3.40.50.300">
    <property type="entry name" value="P-loop containing nucleotide triphosphate hydrolases"/>
    <property type="match status" value="1"/>
</dbReference>
<dbReference type="GO" id="GO:0005737">
    <property type="term" value="C:cytoplasm"/>
    <property type="evidence" value="ECO:0007669"/>
    <property type="project" value="UniProtKB-SubCell"/>
</dbReference>
<dbReference type="GO" id="GO:0005524">
    <property type="term" value="F:ATP binding"/>
    <property type="evidence" value="ECO:0007669"/>
    <property type="project" value="UniProtKB-UniRule"/>
</dbReference>
<keyword evidence="8 9" id="KW-0238">DNA-binding</keyword>
<dbReference type="HAMAP" id="MF_00365">
    <property type="entry name" value="RecF"/>
    <property type="match status" value="1"/>
</dbReference>
<comment type="similarity">
    <text evidence="2 9 10">Belongs to the RecF family.</text>
</comment>
<dbReference type="SUPFAM" id="SSF52540">
    <property type="entry name" value="P-loop containing nucleoside triphosphate hydrolases"/>
    <property type="match status" value="1"/>
</dbReference>
<evidence type="ECO:0000259" key="11">
    <source>
        <dbReference type="Pfam" id="PF02463"/>
    </source>
</evidence>
<evidence type="ECO:0000256" key="8">
    <source>
        <dbReference type="ARBA" id="ARBA00023125"/>
    </source>
</evidence>
<dbReference type="PROSITE" id="PS00617">
    <property type="entry name" value="RECF_1"/>
    <property type="match status" value="1"/>
</dbReference>
<feature type="domain" description="RecF/RecN/SMC N-terminal" evidence="11">
    <location>
        <begin position="2"/>
        <end position="341"/>
    </location>
</feature>
<protein>
    <recommendedName>
        <fullName evidence="3 9">DNA replication and repair protein RecF</fullName>
    </recommendedName>
</protein>
<dbReference type="Proteomes" id="UP000262142">
    <property type="component" value="Unassembled WGS sequence"/>
</dbReference>
<dbReference type="PROSITE" id="PS00618">
    <property type="entry name" value="RECF_2"/>
    <property type="match status" value="1"/>
</dbReference>
<dbReference type="OrthoDB" id="9803889at2"/>
<evidence type="ECO:0000256" key="5">
    <source>
        <dbReference type="ARBA" id="ARBA00022705"/>
    </source>
</evidence>
<dbReference type="GO" id="GO:0006302">
    <property type="term" value="P:double-strand break repair"/>
    <property type="evidence" value="ECO:0007669"/>
    <property type="project" value="TreeGrafter"/>
</dbReference>
<dbReference type="PANTHER" id="PTHR32182:SF0">
    <property type="entry name" value="DNA REPLICATION AND REPAIR PROTEIN RECF"/>
    <property type="match status" value="1"/>
</dbReference>
<dbReference type="InterPro" id="IPR027417">
    <property type="entry name" value="P-loop_NTPase"/>
</dbReference>
<dbReference type="InterPro" id="IPR042174">
    <property type="entry name" value="RecF_2"/>
</dbReference>
<dbReference type="AlphaFoldDB" id="A0A383U1Q9"/>
<dbReference type="GO" id="GO:0000731">
    <property type="term" value="P:DNA synthesis involved in DNA repair"/>
    <property type="evidence" value="ECO:0007669"/>
    <property type="project" value="TreeGrafter"/>
</dbReference>
<accession>A0A383U1Q9</accession>
<evidence type="ECO:0000256" key="2">
    <source>
        <dbReference type="ARBA" id="ARBA00008016"/>
    </source>
</evidence>
<reference evidence="12 13" key="1">
    <citation type="submission" date="2018-09" db="EMBL/GenBank/DDBJ databases">
        <authorList>
            <consortium name="Pathogen Informatics"/>
        </authorList>
    </citation>
    <scope>NUCLEOTIDE SEQUENCE [LARGE SCALE GENOMIC DNA]</scope>
    <source>
        <strain evidence="12 13">OH-22767</strain>
    </source>
</reference>
<dbReference type="InterPro" id="IPR018078">
    <property type="entry name" value="DNA-binding_RecF_CS"/>
</dbReference>
<dbReference type="InterPro" id="IPR003395">
    <property type="entry name" value="RecF/RecN/SMC_N"/>
</dbReference>
<dbReference type="GO" id="GO:0009432">
    <property type="term" value="P:SOS response"/>
    <property type="evidence" value="ECO:0007669"/>
    <property type="project" value="UniProtKB-UniRule"/>
</dbReference>
<dbReference type="NCBIfam" id="TIGR00611">
    <property type="entry name" value="recf"/>
    <property type="match status" value="1"/>
</dbReference>
<keyword evidence="5 9" id="KW-0235">DNA replication</keyword>
<keyword evidence="9 10" id="KW-0234">DNA repair</keyword>
<sequence>MYLKKIHLVHFKNFQEKSYDFSSRINAFVGNNGMGKTNVLDAIYYLSFFKSYFNHIDAQNIHFGEEFFFLEGWFEKNEKEEWVQVSVKKGEKKQVQRNKKKYERMADHVGSFPVVIISPADRDLITEGSDVRRKFIDRIISQSDALYLADLLRYNKVLQQRNALLKYFAANRTFNELQLTIFDKEILELSQNIYLKREEFLKGFIPIFKSYYDQISTGKESVDISYQSQLQENPTDFLRKALEKDRLLQHTTAGAHKDDLEFKLGGNRIKKFGSQGQQKSFLIALKLAELEMIKKQTQITPILLLDDIFDKLDESRVEQIISLVNHEHFGQIFLSDTHPERTTKVLKKINEEHQVFHLY</sequence>
<organism evidence="12 13">
    <name type="scientific">Candidatus Ornithobacterium hominis</name>
    <dbReference type="NCBI Taxonomy" id="2497989"/>
    <lineage>
        <taxon>Bacteria</taxon>
        <taxon>Pseudomonadati</taxon>
        <taxon>Bacteroidota</taxon>
        <taxon>Flavobacteriia</taxon>
        <taxon>Flavobacteriales</taxon>
        <taxon>Weeksellaceae</taxon>
        <taxon>Ornithobacterium</taxon>
    </lineage>
</organism>
<evidence type="ECO:0000256" key="4">
    <source>
        <dbReference type="ARBA" id="ARBA00022490"/>
    </source>
</evidence>
<comment type="subcellular location">
    <subcellularLocation>
        <location evidence="1 9 10">Cytoplasm</location>
    </subcellularLocation>
</comment>
<comment type="function">
    <text evidence="9 10">The RecF protein is involved in DNA metabolism; it is required for DNA replication and normal SOS inducibility. RecF binds preferentially to single-stranded, linear DNA. It also seems to bind ATP.</text>
</comment>
<evidence type="ECO:0000256" key="3">
    <source>
        <dbReference type="ARBA" id="ARBA00020170"/>
    </source>
</evidence>
<evidence type="ECO:0000256" key="1">
    <source>
        <dbReference type="ARBA" id="ARBA00004496"/>
    </source>
</evidence>
<evidence type="ECO:0000313" key="12">
    <source>
        <dbReference type="EMBL" id="SZD72913.1"/>
    </source>
</evidence>
<gene>
    <name evidence="9 12" type="primary">recF</name>
    <name evidence="12" type="ORF">SAMEA104719789_01028</name>
</gene>
<evidence type="ECO:0000256" key="7">
    <source>
        <dbReference type="ARBA" id="ARBA00022840"/>
    </source>
</evidence>
<evidence type="ECO:0000256" key="10">
    <source>
        <dbReference type="RuleBase" id="RU000578"/>
    </source>
</evidence>
<keyword evidence="9 10" id="KW-0227">DNA damage</keyword>
<feature type="binding site" evidence="9">
    <location>
        <begin position="30"/>
        <end position="37"/>
    </location>
    <ligand>
        <name>ATP</name>
        <dbReference type="ChEBI" id="CHEBI:30616"/>
    </ligand>
</feature>
<dbReference type="InterPro" id="IPR001238">
    <property type="entry name" value="DNA-binding_RecF"/>
</dbReference>
<evidence type="ECO:0000256" key="9">
    <source>
        <dbReference type="HAMAP-Rule" id="MF_00365"/>
    </source>
</evidence>
<dbReference type="RefSeq" id="WP_119059358.1">
    <property type="nucleotide sequence ID" value="NZ_UNSC01000004.1"/>
</dbReference>
<evidence type="ECO:0000256" key="6">
    <source>
        <dbReference type="ARBA" id="ARBA00022741"/>
    </source>
</evidence>
<dbReference type="EMBL" id="UNSC01000004">
    <property type="protein sequence ID" value="SZD72913.1"/>
    <property type="molecule type" value="Genomic_DNA"/>
</dbReference>